<gene>
    <name evidence="1" type="ORF">LOAG_02885</name>
</gene>
<organism evidence="1">
    <name type="scientific">Loa loa</name>
    <name type="common">Eye worm</name>
    <name type="synonym">Filaria loa</name>
    <dbReference type="NCBI Taxonomy" id="7209"/>
    <lineage>
        <taxon>Eukaryota</taxon>
        <taxon>Metazoa</taxon>
        <taxon>Ecdysozoa</taxon>
        <taxon>Nematoda</taxon>
        <taxon>Chromadorea</taxon>
        <taxon>Rhabditida</taxon>
        <taxon>Spirurina</taxon>
        <taxon>Spiruromorpha</taxon>
        <taxon>Filarioidea</taxon>
        <taxon>Onchocercidae</taxon>
        <taxon>Loa</taxon>
    </lineage>
</organism>
<protein>
    <submittedName>
        <fullName evidence="1">Uncharacterized protein</fullName>
    </submittedName>
</protein>
<dbReference type="AlphaFoldDB" id="A0A1S0U5M1"/>
<sequence length="105" mass="12340">MSVFLHPSKTAKKHKLSFSRNLNSYNNSYFRKKMKHTDVVSYPIRCALYPCAAYSNNSTLPPLRNSAKKDGQWSKVVKLHEKMRPIRRYAIKYCLTTKMNFPETH</sequence>
<dbReference type="GeneID" id="9940271"/>
<dbReference type="InParanoid" id="A0A1S0U5M1"/>
<dbReference type="KEGG" id="loa:LOAG_02885"/>
<dbReference type="CTD" id="9940271"/>
<proteinExistence type="predicted"/>
<dbReference type="RefSeq" id="XP_003138470.1">
    <property type="nucleotide sequence ID" value="XM_003138422.1"/>
</dbReference>
<accession>A0A1S0U5M1</accession>
<evidence type="ECO:0000313" key="1">
    <source>
        <dbReference type="EMBL" id="EFO25601.1"/>
    </source>
</evidence>
<dbReference type="EMBL" id="JH712136">
    <property type="protein sequence ID" value="EFO25601.1"/>
    <property type="molecule type" value="Genomic_DNA"/>
</dbReference>
<name>A0A1S0U5M1_LOALO</name>
<reference evidence="1" key="1">
    <citation type="submission" date="2012-04" db="EMBL/GenBank/DDBJ databases">
        <title>The Genome Sequence of Loa loa.</title>
        <authorList>
            <consortium name="The Broad Institute Genome Sequencing Platform"/>
            <consortium name="Broad Institute Genome Sequencing Center for Infectious Disease"/>
            <person name="Nutman T.B."/>
            <person name="Fink D.L."/>
            <person name="Russ C."/>
            <person name="Young S."/>
            <person name="Zeng Q."/>
            <person name="Gargeya S."/>
            <person name="Alvarado L."/>
            <person name="Berlin A."/>
            <person name="Chapman S.B."/>
            <person name="Chen Z."/>
            <person name="Freedman E."/>
            <person name="Gellesch M."/>
            <person name="Goldberg J."/>
            <person name="Griggs A."/>
            <person name="Gujja S."/>
            <person name="Heilman E.R."/>
            <person name="Heiman D."/>
            <person name="Howarth C."/>
            <person name="Mehta T."/>
            <person name="Neiman D."/>
            <person name="Pearson M."/>
            <person name="Roberts A."/>
            <person name="Saif S."/>
            <person name="Shea T."/>
            <person name="Shenoy N."/>
            <person name="Sisk P."/>
            <person name="Stolte C."/>
            <person name="Sykes S."/>
            <person name="White J."/>
            <person name="Yandava C."/>
            <person name="Haas B."/>
            <person name="Henn M.R."/>
            <person name="Nusbaum C."/>
            <person name="Birren B."/>
        </authorList>
    </citation>
    <scope>NUCLEOTIDE SEQUENCE [LARGE SCALE GENOMIC DNA]</scope>
</reference>